<dbReference type="GO" id="GO:0003700">
    <property type="term" value="F:DNA-binding transcription factor activity"/>
    <property type="evidence" value="ECO:0007669"/>
    <property type="project" value="TreeGrafter"/>
</dbReference>
<dbReference type="PANTHER" id="PTHR37534:SF2">
    <property type="entry name" value="N-ACETYLTRANSFERASE DOMAIN-CONTAINING PROTEIN"/>
    <property type="match status" value="1"/>
</dbReference>
<dbReference type="EMBL" id="VCAU01000059">
    <property type="protein sequence ID" value="KAF9887607.1"/>
    <property type="molecule type" value="Genomic_DNA"/>
</dbReference>
<protein>
    <recommendedName>
        <fullName evidence="5">Transcription factor domain-containing protein</fullName>
    </recommendedName>
</protein>
<sequence length="439" mass="49606">MKRLGWLLATPMALRLLQKHHQGLLYHNPNLRTHRTQECLVMFGLDMPHQPSDLVVIGTHNPPLLNKQFILPQLELEEACLLRYFVEDLAKWFDLCDPERHFGIVVPQRARTCPPLLNAVLSASARYGLQHSLVIGEETSLRYHSRCISHLRSVSEEPDAIMDENLLAAVVILRFYEELDSPFIDLPNYTAVRGLQVFLEAQAASALASPGLRQAAFWVGFRQEFHMAFSQQRPFNLPVGICNQYRTGHSPPDHVWVNRLLIICALVVQYCFDDQPSTVGYDDIVDRRNTWLSSCPPSFAPVYFEAADSARGVLFPKMWYLDDCHIVAVQSIGLMNILLTMYNPHSAHIGSSHTLAMSYIESSIRSIVLEICGVALSNRQSPTALLTASIAITACAERFTSSAEQGALMAILVSMSQDNNYFPTQTMQERLKRVWEIRL</sequence>
<proteinExistence type="predicted"/>
<dbReference type="PANTHER" id="PTHR37534">
    <property type="entry name" value="TRANSCRIPTIONAL ACTIVATOR PROTEIN UGA3"/>
    <property type="match status" value="1"/>
</dbReference>
<organism evidence="3 4">
    <name type="scientific">Aspergillus nanangensis</name>
    <dbReference type="NCBI Taxonomy" id="2582783"/>
    <lineage>
        <taxon>Eukaryota</taxon>
        <taxon>Fungi</taxon>
        <taxon>Dikarya</taxon>
        <taxon>Ascomycota</taxon>
        <taxon>Pezizomycotina</taxon>
        <taxon>Eurotiomycetes</taxon>
        <taxon>Eurotiomycetidae</taxon>
        <taxon>Eurotiales</taxon>
        <taxon>Aspergillaceae</taxon>
        <taxon>Aspergillus</taxon>
        <taxon>Aspergillus subgen. Circumdati</taxon>
    </lineage>
</organism>
<gene>
    <name evidence="3" type="ORF">FE257_009820</name>
</gene>
<evidence type="ECO:0000256" key="1">
    <source>
        <dbReference type="ARBA" id="ARBA00004123"/>
    </source>
</evidence>
<evidence type="ECO:0000313" key="4">
    <source>
        <dbReference type="Proteomes" id="UP001194746"/>
    </source>
</evidence>
<keyword evidence="2" id="KW-0539">Nucleus</keyword>
<reference evidence="3" key="2">
    <citation type="submission" date="2020-02" db="EMBL/GenBank/DDBJ databases">
        <authorList>
            <person name="Gilchrist C.L.M."/>
            <person name="Chooi Y.-H."/>
        </authorList>
    </citation>
    <scope>NUCLEOTIDE SEQUENCE</scope>
    <source>
        <strain evidence="3">MST-FP2251</strain>
    </source>
</reference>
<accession>A0AAD4GSF9</accession>
<dbReference type="Pfam" id="PF11951">
    <property type="entry name" value="Fungal_trans_2"/>
    <property type="match status" value="1"/>
</dbReference>
<keyword evidence="4" id="KW-1185">Reference proteome</keyword>
<evidence type="ECO:0000313" key="3">
    <source>
        <dbReference type="EMBL" id="KAF9887607.1"/>
    </source>
</evidence>
<reference evidence="3" key="1">
    <citation type="journal article" date="2019" name="Beilstein J. Org. Chem.">
        <title>Nanangenines: drimane sesquiterpenoids as the dominant metabolite cohort of a novel Australian fungus, Aspergillus nanangensis.</title>
        <authorList>
            <person name="Lacey H.J."/>
            <person name="Gilchrist C.L.M."/>
            <person name="Crombie A."/>
            <person name="Kalaitzis J.A."/>
            <person name="Vuong D."/>
            <person name="Rutledge P.J."/>
            <person name="Turner P."/>
            <person name="Pitt J.I."/>
            <person name="Lacey E."/>
            <person name="Chooi Y.H."/>
            <person name="Piggott A.M."/>
        </authorList>
    </citation>
    <scope>NUCLEOTIDE SEQUENCE</scope>
    <source>
        <strain evidence="3">MST-FP2251</strain>
    </source>
</reference>
<dbReference type="GO" id="GO:0045944">
    <property type="term" value="P:positive regulation of transcription by RNA polymerase II"/>
    <property type="evidence" value="ECO:0007669"/>
    <property type="project" value="TreeGrafter"/>
</dbReference>
<comment type="subcellular location">
    <subcellularLocation>
        <location evidence="1">Nucleus</location>
    </subcellularLocation>
</comment>
<comment type="caution">
    <text evidence="3">The sequence shown here is derived from an EMBL/GenBank/DDBJ whole genome shotgun (WGS) entry which is preliminary data.</text>
</comment>
<evidence type="ECO:0000256" key="2">
    <source>
        <dbReference type="ARBA" id="ARBA00023242"/>
    </source>
</evidence>
<dbReference type="GO" id="GO:0005634">
    <property type="term" value="C:nucleus"/>
    <property type="evidence" value="ECO:0007669"/>
    <property type="project" value="UniProtKB-SubCell"/>
</dbReference>
<evidence type="ECO:0008006" key="5">
    <source>
        <dbReference type="Google" id="ProtNLM"/>
    </source>
</evidence>
<dbReference type="InterPro" id="IPR021858">
    <property type="entry name" value="Fun_TF"/>
</dbReference>
<dbReference type="Proteomes" id="UP001194746">
    <property type="component" value="Unassembled WGS sequence"/>
</dbReference>
<name>A0AAD4GSF9_ASPNN</name>
<dbReference type="GO" id="GO:0000976">
    <property type="term" value="F:transcription cis-regulatory region binding"/>
    <property type="evidence" value="ECO:0007669"/>
    <property type="project" value="TreeGrafter"/>
</dbReference>
<dbReference type="AlphaFoldDB" id="A0AAD4GSF9"/>